<dbReference type="VEuPathDB" id="FungiDB:RhiirA1_408385"/>
<comment type="caution">
    <text evidence="1">The sequence shown here is derived from an EMBL/GenBank/DDBJ whole genome shotgun (WGS) entry which is preliminary data.</text>
</comment>
<sequence length="129" mass="15054">MRATINRKTRRKKNSIKVLVPLSRWTIPTDQEIRPLVIKSHARHRKVLISWQAVLPQTFFDVNSEALVKLKLTSQKPDLRVRKIRTCLKIFVQYFVVGQPEERQRLHSKHTIITGNDVLMTPVGTNTTF</sequence>
<reference evidence="1 2" key="1">
    <citation type="submission" date="2016-04" db="EMBL/GenBank/DDBJ databases">
        <title>Genome analyses suggest a sexual origin of heterokaryosis in a supposedly ancient asexual fungus.</title>
        <authorList>
            <person name="Ropars J."/>
            <person name="Sedzielewska K."/>
            <person name="Noel J."/>
            <person name="Charron P."/>
            <person name="Farinelli L."/>
            <person name="Marton T."/>
            <person name="Kruger M."/>
            <person name="Pelin A."/>
            <person name="Brachmann A."/>
            <person name="Corradi N."/>
        </authorList>
    </citation>
    <scope>NUCLEOTIDE SEQUENCE [LARGE SCALE GENOMIC DNA]</scope>
    <source>
        <strain evidence="1 2">C2</strain>
    </source>
</reference>
<name>A0A2N1N128_9GLOM</name>
<dbReference type="Proteomes" id="UP000233469">
    <property type="component" value="Unassembled WGS sequence"/>
</dbReference>
<dbReference type="EMBL" id="LLXL01000942">
    <property type="protein sequence ID" value="PKK67576.1"/>
    <property type="molecule type" value="Genomic_DNA"/>
</dbReference>
<protein>
    <submittedName>
        <fullName evidence="1">Uncharacterized protein</fullName>
    </submittedName>
</protein>
<evidence type="ECO:0000313" key="2">
    <source>
        <dbReference type="Proteomes" id="UP000233469"/>
    </source>
</evidence>
<dbReference type="AlphaFoldDB" id="A0A2N1N128"/>
<reference evidence="1 2" key="2">
    <citation type="submission" date="2017-10" db="EMBL/GenBank/DDBJ databases">
        <title>Extensive intraspecific genome diversity in a model arbuscular mycorrhizal fungus.</title>
        <authorList>
            <person name="Chen E.C.H."/>
            <person name="Morin E."/>
            <person name="Baudet D."/>
            <person name="Noel J."/>
            <person name="Ndikumana S."/>
            <person name="Charron P."/>
            <person name="St-Onge C."/>
            <person name="Giorgi J."/>
            <person name="Grigoriev I.V."/>
            <person name="Roux C."/>
            <person name="Martin F.M."/>
            <person name="Corradi N."/>
        </authorList>
    </citation>
    <scope>NUCLEOTIDE SEQUENCE [LARGE SCALE GENOMIC DNA]</scope>
    <source>
        <strain evidence="1 2">C2</strain>
    </source>
</reference>
<dbReference type="VEuPathDB" id="FungiDB:FUN_004182"/>
<gene>
    <name evidence="1" type="ORF">RhiirC2_852056</name>
</gene>
<organism evidence="1 2">
    <name type="scientific">Rhizophagus irregularis</name>
    <dbReference type="NCBI Taxonomy" id="588596"/>
    <lineage>
        <taxon>Eukaryota</taxon>
        <taxon>Fungi</taxon>
        <taxon>Fungi incertae sedis</taxon>
        <taxon>Mucoromycota</taxon>
        <taxon>Glomeromycotina</taxon>
        <taxon>Glomeromycetes</taxon>
        <taxon>Glomerales</taxon>
        <taxon>Glomeraceae</taxon>
        <taxon>Rhizophagus</taxon>
    </lineage>
</organism>
<dbReference type="VEuPathDB" id="FungiDB:RhiirFUN_006333"/>
<proteinExistence type="predicted"/>
<accession>A0A2N1N128</accession>
<evidence type="ECO:0000313" key="1">
    <source>
        <dbReference type="EMBL" id="PKK67576.1"/>
    </source>
</evidence>